<reference evidence="4 5" key="1">
    <citation type="journal article" date="2016" name="Nat. Commun.">
        <title>Thousands of microbial genomes shed light on interconnected biogeochemical processes in an aquifer system.</title>
        <authorList>
            <person name="Anantharaman K."/>
            <person name="Brown C.T."/>
            <person name="Hug L.A."/>
            <person name="Sharon I."/>
            <person name="Castelle C.J."/>
            <person name="Probst A.J."/>
            <person name="Thomas B.C."/>
            <person name="Singh A."/>
            <person name="Wilkins M.J."/>
            <person name="Karaoz U."/>
            <person name="Brodie E.L."/>
            <person name="Williams K.H."/>
            <person name="Hubbard S.S."/>
            <person name="Banfield J.F."/>
        </authorList>
    </citation>
    <scope>NUCLEOTIDE SEQUENCE [LARGE SCALE GENOMIC DNA]</scope>
</reference>
<dbReference type="SMART" id="SM00448">
    <property type="entry name" value="REC"/>
    <property type="match status" value="1"/>
</dbReference>
<accession>A0A1F5SAM1</accession>
<protein>
    <recommendedName>
        <fullName evidence="3">Response regulatory domain-containing protein</fullName>
    </recommendedName>
</protein>
<dbReference type="EMBL" id="MFFT01000007">
    <property type="protein sequence ID" value="OGF23503.1"/>
    <property type="molecule type" value="Genomic_DNA"/>
</dbReference>
<dbReference type="PANTHER" id="PTHR44591">
    <property type="entry name" value="STRESS RESPONSE REGULATOR PROTEIN 1"/>
    <property type="match status" value="1"/>
</dbReference>
<sequence>MKILLVEDDSFLRDICIKKLAKAGFLVFETADGDQVLKNLEKIEPDIILLDILLPTVNGFEVLEKIRSDKNSKIRQTPVIVLSNLGQDEDIKKAISLGANDYLIKAHFTIEEIVGKIKNRLGL</sequence>
<dbReference type="Proteomes" id="UP000176877">
    <property type="component" value="Unassembled WGS sequence"/>
</dbReference>
<proteinExistence type="predicted"/>
<dbReference type="Pfam" id="PF00072">
    <property type="entry name" value="Response_reg"/>
    <property type="match status" value="1"/>
</dbReference>
<dbReference type="InterPro" id="IPR050595">
    <property type="entry name" value="Bact_response_regulator"/>
</dbReference>
<dbReference type="InterPro" id="IPR011006">
    <property type="entry name" value="CheY-like_superfamily"/>
</dbReference>
<feature type="modified residue" description="4-aspartylphosphate" evidence="2">
    <location>
        <position position="51"/>
    </location>
</feature>
<feature type="domain" description="Response regulatory" evidence="3">
    <location>
        <begin position="2"/>
        <end position="120"/>
    </location>
</feature>
<dbReference type="Gene3D" id="3.40.50.2300">
    <property type="match status" value="1"/>
</dbReference>
<organism evidence="4 5">
    <name type="scientific">Candidatus Falkowbacteria bacterium RIFCSPHIGHO2_02_FULL_42_9</name>
    <dbReference type="NCBI Taxonomy" id="1797986"/>
    <lineage>
        <taxon>Bacteria</taxon>
        <taxon>Candidatus Falkowiibacteriota</taxon>
    </lineage>
</organism>
<gene>
    <name evidence="4" type="ORF">A3D45_01520</name>
</gene>
<evidence type="ECO:0000256" key="1">
    <source>
        <dbReference type="ARBA" id="ARBA00022553"/>
    </source>
</evidence>
<evidence type="ECO:0000259" key="3">
    <source>
        <dbReference type="PROSITE" id="PS50110"/>
    </source>
</evidence>
<dbReference type="InterPro" id="IPR001789">
    <property type="entry name" value="Sig_transdc_resp-reg_receiver"/>
</dbReference>
<name>A0A1F5SAM1_9BACT</name>
<evidence type="ECO:0000313" key="5">
    <source>
        <dbReference type="Proteomes" id="UP000176877"/>
    </source>
</evidence>
<dbReference type="GO" id="GO:0000160">
    <property type="term" value="P:phosphorelay signal transduction system"/>
    <property type="evidence" value="ECO:0007669"/>
    <property type="project" value="InterPro"/>
</dbReference>
<keyword evidence="1 2" id="KW-0597">Phosphoprotein</keyword>
<evidence type="ECO:0000256" key="2">
    <source>
        <dbReference type="PROSITE-ProRule" id="PRU00169"/>
    </source>
</evidence>
<dbReference type="AlphaFoldDB" id="A0A1F5SAM1"/>
<dbReference type="SUPFAM" id="SSF52172">
    <property type="entry name" value="CheY-like"/>
    <property type="match status" value="1"/>
</dbReference>
<evidence type="ECO:0000313" key="4">
    <source>
        <dbReference type="EMBL" id="OGF23503.1"/>
    </source>
</evidence>
<dbReference type="CDD" id="cd17574">
    <property type="entry name" value="REC_OmpR"/>
    <property type="match status" value="1"/>
</dbReference>
<dbReference type="PANTHER" id="PTHR44591:SF3">
    <property type="entry name" value="RESPONSE REGULATORY DOMAIN-CONTAINING PROTEIN"/>
    <property type="match status" value="1"/>
</dbReference>
<comment type="caution">
    <text evidence="4">The sequence shown here is derived from an EMBL/GenBank/DDBJ whole genome shotgun (WGS) entry which is preliminary data.</text>
</comment>
<dbReference type="PROSITE" id="PS50110">
    <property type="entry name" value="RESPONSE_REGULATORY"/>
    <property type="match status" value="1"/>
</dbReference>